<dbReference type="Proteomes" id="UP000198598">
    <property type="component" value="Unassembled WGS sequence"/>
</dbReference>
<dbReference type="EMBL" id="FOLQ01000029">
    <property type="protein sequence ID" value="SFF11674.1"/>
    <property type="molecule type" value="Genomic_DNA"/>
</dbReference>
<evidence type="ECO:0008006" key="3">
    <source>
        <dbReference type="Google" id="ProtNLM"/>
    </source>
</evidence>
<name>A0A1I2G1V5_9BACT</name>
<dbReference type="RefSeq" id="WP_093834128.1">
    <property type="nucleotide sequence ID" value="NZ_FOLQ01000029.1"/>
</dbReference>
<evidence type="ECO:0000313" key="1">
    <source>
        <dbReference type="EMBL" id="SFF11674.1"/>
    </source>
</evidence>
<reference evidence="1 2" key="1">
    <citation type="submission" date="2016-10" db="EMBL/GenBank/DDBJ databases">
        <authorList>
            <person name="de Groot N.N."/>
        </authorList>
    </citation>
    <scope>NUCLEOTIDE SEQUENCE [LARGE SCALE GENOMIC DNA]</scope>
    <source>
        <strain evidence="1 2">DSM 26130</strain>
    </source>
</reference>
<evidence type="ECO:0000313" key="2">
    <source>
        <dbReference type="Proteomes" id="UP000198598"/>
    </source>
</evidence>
<protein>
    <recommendedName>
        <fullName evidence="3">S-layer protein C-terminal domain-containing protein</fullName>
    </recommendedName>
</protein>
<dbReference type="AlphaFoldDB" id="A0A1I2G1V5"/>
<gene>
    <name evidence="1" type="ORF">SAMN05216167_12936</name>
</gene>
<organism evidence="1 2">
    <name type="scientific">Spirosoma endophyticum</name>
    <dbReference type="NCBI Taxonomy" id="662367"/>
    <lineage>
        <taxon>Bacteria</taxon>
        <taxon>Pseudomonadati</taxon>
        <taxon>Bacteroidota</taxon>
        <taxon>Cytophagia</taxon>
        <taxon>Cytophagales</taxon>
        <taxon>Cytophagaceae</taxon>
        <taxon>Spirosoma</taxon>
    </lineage>
</organism>
<sequence length="261" mass="29445">MNIEWLQPIIEKFIESGEGEIASVILAATGGYLIRLFTTKKPTKRLWKISNVANLTICVSQSSVSVEKVNDLEISHSNTGIGQVKALGLIIGSISKAYSVSANNISFPSESVIDKLENDLIILGGPVNNKIAELFFQEIKHLDIVEAENHAFIWKKSKDNKIVRYETKYTGDSRTEYGLIVRMPNPFAKDKDNKSMLHLFAGCRSISTVAAAKYFTREHSKEYKLWNPFGWGQKKAIFIIIKCNVRDNSPFSIEYVTHHEF</sequence>
<accession>A0A1I2G1V5</accession>
<dbReference type="OrthoDB" id="115074at2"/>
<keyword evidence="2" id="KW-1185">Reference proteome</keyword>
<proteinExistence type="predicted"/>